<name>A0A0D3DKU8_BRAOL</name>
<feature type="compositionally biased region" description="Basic and acidic residues" evidence="1">
    <location>
        <begin position="496"/>
        <end position="509"/>
    </location>
</feature>
<feature type="compositionally biased region" description="Basic residues" evidence="1">
    <location>
        <begin position="510"/>
        <end position="524"/>
    </location>
</feature>
<dbReference type="Proteomes" id="UP000032141">
    <property type="component" value="Chromosome C8"/>
</dbReference>
<dbReference type="HOGENOM" id="CLU_017414_3_0_1"/>
<evidence type="ECO:0000313" key="3">
    <source>
        <dbReference type="Proteomes" id="UP000032141"/>
    </source>
</evidence>
<accession>A0A0D3DKU8</accession>
<proteinExistence type="predicted"/>
<feature type="region of interest" description="Disordered" evidence="1">
    <location>
        <begin position="171"/>
        <end position="230"/>
    </location>
</feature>
<dbReference type="eggNOG" id="ENOG502T1N5">
    <property type="taxonomic scope" value="Eukaryota"/>
</dbReference>
<organism evidence="2 3">
    <name type="scientific">Brassica oleracea var. oleracea</name>
    <dbReference type="NCBI Taxonomy" id="109376"/>
    <lineage>
        <taxon>Eukaryota</taxon>
        <taxon>Viridiplantae</taxon>
        <taxon>Streptophyta</taxon>
        <taxon>Embryophyta</taxon>
        <taxon>Tracheophyta</taxon>
        <taxon>Spermatophyta</taxon>
        <taxon>Magnoliopsida</taxon>
        <taxon>eudicotyledons</taxon>
        <taxon>Gunneridae</taxon>
        <taxon>Pentapetalae</taxon>
        <taxon>rosids</taxon>
        <taxon>malvids</taxon>
        <taxon>Brassicales</taxon>
        <taxon>Brassicaceae</taxon>
        <taxon>Brassiceae</taxon>
        <taxon>Brassica</taxon>
    </lineage>
</organism>
<evidence type="ECO:0000313" key="2">
    <source>
        <dbReference type="EnsemblPlants" id="Bo8g028860.1"/>
    </source>
</evidence>
<feature type="region of interest" description="Disordered" evidence="1">
    <location>
        <begin position="280"/>
        <end position="320"/>
    </location>
</feature>
<dbReference type="Gramene" id="Bo8g028860.1">
    <property type="protein sequence ID" value="Bo8g028860.1"/>
    <property type="gene ID" value="Bo8g028860"/>
</dbReference>
<keyword evidence="3" id="KW-1185">Reference proteome</keyword>
<feature type="compositionally biased region" description="Low complexity" evidence="1">
    <location>
        <begin position="191"/>
        <end position="226"/>
    </location>
</feature>
<feature type="region of interest" description="Disordered" evidence="1">
    <location>
        <begin position="445"/>
        <end position="465"/>
    </location>
</feature>
<feature type="region of interest" description="Disordered" evidence="1">
    <location>
        <begin position="496"/>
        <end position="529"/>
    </location>
</feature>
<evidence type="ECO:0000256" key="1">
    <source>
        <dbReference type="SAM" id="MobiDB-lite"/>
    </source>
</evidence>
<protein>
    <submittedName>
        <fullName evidence="2">Uncharacterized protein</fullName>
    </submittedName>
</protein>
<dbReference type="EnsemblPlants" id="Bo8g028860.1">
    <property type="protein sequence ID" value="Bo8g028860.1"/>
    <property type="gene ID" value="Bo8g028860"/>
</dbReference>
<feature type="compositionally biased region" description="Basic and acidic residues" evidence="1">
    <location>
        <begin position="280"/>
        <end position="317"/>
    </location>
</feature>
<sequence length="578" mass="64982">MKRGFLVPSKKEPADSRTIRKSTMEESIDALQASSIDSVNQASNDTIQLVSDSTVHHGTVYSSNVHHDTVHPGTVHRDIVHRDTIHPASIDTVYPPSIDTVNPPSIDTVHHPSIDTVHPASINTVHPMSIDTVHRHTLHRDTVHPDTVHPVKNDTTCRETEKVEVLILKGNKQQGSEELSRAEEAETSYPTSTSITTTTSTSIDTSTTTSIDSTTKMSTNGTTSTSIDDGDKEITMEDFLDLEKFSEFEDGEKLGDLDSSREVTMEDFLELEEWLEDMDQNSKKKLDDDQHTSRGDLKTSPKASIDRHQPDEIDRQPPHIIDQRPPYIIHRHSADIIDRHPWLDELPGYIVELEQVEEMIYMSKASHPTVHEHQRPPICAEEADGFHKRVKRIHDPVKIVVPCAVFEVEFPIPPDKGVHLSSYVEVLDDHQHVEASQRGLRFRDEVDKGPAEATSIDTDRIPSNDTNKLVSIDTATSPSIDTGRISEQKEFDVCGNRFDGETTTRSDKSKGKKRRNLKKRKRTKGGSQLSLIPRFSDGVRKFRVRSICFSKPFAKVRALLIAEMIDKGEESTEDAFTQ</sequence>
<dbReference type="AlphaFoldDB" id="A0A0D3DKU8"/>
<feature type="region of interest" description="Disordered" evidence="1">
    <location>
        <begin position="1"/>
        <end position="20"/>
    </location>
</feature>
<reference evidence="2 3" key="1">
    <citation type="journal article" date="2014" name="Genome Biol.">
        <title>Transcriptome and methylome profiling reveals relics of genome dominance in the mesopolyploid Brassica oleracea.</title>
        <authorList>
            <person name="Parkin I.A."/>
            <person name="Koh C."/>
            <person name="Tang H."/>
            <person name="Robinson S.J."/>
            <person name="Kagale S."/>
            <person name="Clarke W.E."/>
            <person name="Town C.D."/>
            <person name="Nixon J."/>
            <person name="Krishnakumar V."/>
            <person name="Bidwell S.L."/>
            <person name="Denoeud F."/>
            <person name="Belcram H."/>
            <person name="Links M.G."/>
            <person name="Just J."/>
            <person name="Clarke C."/>
            <person name="Bender T."/>
            <person name="Huebert T."/>
            <person name="Mason A.S."/>
            <person name="Pires J.C."/>
            <person name="Barker G."/>
            <person name="Moore J."/>
            <person name="Walley P.G."/>
            <person name="Manoli S."/>
            <person name="Batley J."/>
            <person name="Edwards D."/>
            <person name="Nelson M.N."/>
            <person name="Wang X."/>
            <person name="Paterson A.H."/>
            <person name="King G."/>
            <person name="Bancroft I."/>
            <person name="Chalhoub B."/>
            <person name="Sharpe A.G."/>
        </authorList>
    </citation>
    <scope>NUCLEOTIDE SEQUENCE</scope>
    <source>
        <strain evidence="2 3">cv. TO1000</strain>
    </source>
</reference>
<feature type="compositionally biased region" description="Basic and acidic residues" evidence="1">
    <location>
        <begin position="9"/>
        <end position="20"/>
    </location>
</feature>
<reference evidence="2" key="2">
    <citation type="submission" date="2015-03" db="UniProtKB">
        <authorList>
            <consortium name="EnsemblPlants"/>
        </authorList>
    </citation>
    <scope>IDENTIFICATION</scope>
</reference>